<dbReference type="CDD" id="cd24152">
    <property type="entry name" value="ASKHA_NBD_ROK-like"/>
    <property type="match status" value="1"/>
</dbReference>
<comment type="caution">
    <text evidence="3">The sequence shown here is derived from an EMBL/GenBank/DDBJ whole genome shotgun (WGS) entry which is preliminary data.</text>
</comment>
<dbReference type="RefSeq" id="WP_155126940.1">
    <property type="nucleotide sequence ID" value="NZ_WMYY01000004.1"/>
</dbReference>
<protein>
    <submittedName>
        <fullName evidence="3">ROK family protein</fullName>
    </submittedName>
</protein>
<evidence type="ECO:0000256" key="1">
    <source>
        <dbReference type="ARBA" id="ARBA00006479"/>
    </source>
</evidence>
<evidence type="ECO:0000313" key="3">
    <source>
        <dbReference type="EMBL" id="MTS01070.1"/>
    </source>
</evidence>
<reference evidence="3 4" key="1">
    <citation type="journal article" date="2019" name="Nat. Med.">
        <title>A library of human gut bacterial isolates paired with longitudinal multiomics data enables mechanistic microbiome research.</title>
        <authorList>
            <person name="Poyet M."/>
            <person name="Groussin M."/>
            <person name="Gibbons S.M."/>
            <person name="Avila-Pacheco J."/>
            <person name="Jiang X."/>
            <person name="Kearney S.M."/>
            <person name="Perrotta A.R."/>
            <person name="Berdy B."/>
            <person name="Zhao S."/>
            <person name="Lieberman T.D."/>
            <person name="Swanson P.K."/>
            <person name="Smith M."/>
            <person name="Roesemann S."/>
            <person name="Alexander J.E."/>
            <person name="Rich S.A."/>
            <person name="Livny J."/>
            <person name="Vlamakis H."/>
            <person name="Clish C."/>
            <person name="Bullock K."/>
            <person name="Deik A."/>
            <person name="Scott J."/>
            <person name="Pierce K.A."/>
            <person name="Xavier R.J."/>
            <person name="Alm E.J."/>
        </authorList>
    </citation>
    <scope>NUCLEOTIDE SEQUENCE</scope>
    <source>
        <strain evidence="2 4">BIOML-A12</strain>
        <strain evidence="3">BIOML-A6</strain>
    </source>
</reference>
<dbReference type="InterPro" id="IPR000600">
    <property type="entry name" value="ROK"/>
</dbReference>
<dbReference type="Pfam" id="PF00480">
    <property type="entry name" value="ROK"/>
    <property type="match status" value="2"/>
</dbReference>
<sequence>MLFTIDIGGTFIKYGLMDSDHQLVHTDKIPTPPTIEEFWQGLEGIVAPVREEIEGIAISCPGEIQKSLGFVFRGGLIPYLRGIPLASRLEQTFQVPVTVLNDGEAAGLAEARLGNLKDCPCGATLVLGTGVGLALLSNGDLLRGWQLTEYIRSFDKAERTPENRRFHRELFLQGISNLLENTGSAVQFVEKASHILNLEKADGIAVFKALDQGGHEKLTSLFQAYCHDIAILIFNLQSLLLLEKVTIGGGISGQPLLIDEISRQYHDLLSQKGHKQFEALPIQAARFHNESNLIGAASYFYSSTHQKKF</sequence>
<dbReference type="Gene3D" id="3.30.420.40">
    <property type="match status" value="2"/>
</dbReference>
<dbReference type="EMBL" id="WMYY01000004">
    <property type="protein sequence ID" value="MTR66677.1"/>
    <property type="molecule type" value="Genomic_DNA"/>
</dbReference>
<name>A0A6A8V4W0_STRPA</name>
<accession>A0A6A8V4W0</accession>
<evidence type="ECO:0000313" key="4">
    <source>
        <dbReference type="Proteomes" id="UP000460220"/>
    </source>
</evidence>
<proteinExistence type="inferred from homology"/>
<dbReference type="PANTHER" id="PTHR18964">
    <property type="entry name" value="ROK (REPRESSOR, ORF, KINASE) FAMILY"/>
    <property type="match status" value="1"/>
</dbReference>
<dbReference type="InterPro" id="IPR043129">
    <property type="entry name" value="ATPase_NBD"/>
</dbReference>
<dbReference type="EMBL" id="WMZE01000002">
    <property type="protein sequence ID" value="MTS01070.1"/>
    <property type="molecule type" value="Genomic_DNA"/>
</dbReference>
<gene>
    <name evidence="2" type="ORF">GMC73_05260</name>
    <name evidence="3" type="ORF">GMC90_04385</name>
</gene>
<dbReference type="AlphaFoldDB" id="A0A6A8V4W0"/>
<dbReference type="PANTHER" id="PTHR18964:SF170">
    <property type="entry name" value="SUGAR KINASE"/>
    <property type="match status" value="1"/>
</dbReference>
<organism evidence="3">
    <name type="scientific">Streptococcus parasanguinis</name>
    <dbReference type="NCBI Taxonomy" id="1318"/>
    <lineage>
        <taxon>Bacteria</taxon>
        <taxon>Bacillati</taxon>
        <taxon>Bacillota</taxon>
        <taxon>Bacilli</taxon>
        <taxon>Lactobacillales</taxon>
        <taxon>Streptococcaceae</taxon>
        <taxon>Streptococcus</taxon>
    </lineage>
</organism>
<evidence type="ECO:0000313" key="2">
    <source>
        <dbReference type="EMBL" id="MTR66677.1"/>
    </source>
</evidence>
<dbReference type="SUPFAM" id="SSF53067">
    <property type="entry name" value="Actin-like ATPase domain"/>
    <property type="match status" value="1"/>
</dbReference>
<dbReference type="Proteomes" id="UP000460220">
    <property type="component" value="Unassembled WGS sequence"/>
</dbReference>
<comment type="similarity">
    <text evidence="1">Belongs to the ROK (NagC/XylR) family.</text>
</comment>